<dbReference type="AlphaFoldDB" id="A0A3A1NFB0"/>
<name>A0A3A1NFB0_9FLAO</name>
<protein>
    <submittedName>
        <fullName evidence="1">Sulfur reduction protein DsrE</fullName>
    </submittedName>
</protein>
<dbReference type="Gene3D" id="3.40.1260.10">
    <property type="entry name" value="DsrEFH-like"/>
    <property type="match status" value="1"/>
</dbReference>
<evidence type="ECO:0000313" key="2">
    <source>
        <dbReference type="EMBL" id="TXJ91027.1"/>
    </source>
</evidence>
<dbReference type="Proteomes" id="UP000321621">
    <property type="component" value="Unassembled WGS sequence"/>
</dbReference>
<reference evidence="1 3" key="1">
    <citation type="submission" date="2018-08" db="EMBL/GenBank/DDBJ databases">
        <title>Proposal of Muricauda 72 sp.nov. and Muricauda NH166 sp.nov., isolated from seawater.</title>
        <authorList>
            <person name="Cheng H."/>
            <person name="Wu Y.-H."/>
            <person name="Guo L.-L."/>
            <person name="Xu X.-W."/>
        </authorList>
    </citation>
    <scope>NUCLEOTIDE SEQUENCE [LARGE SCALE GENOMIC DNA]</scope>
    <source>
        <strain evidence="1 3">72</strain>
    </source>
</reference>
<evidence type="ECO:0000313" key="1">
    <source>
        <dbReference type="EMBL" id="RIV42140.1"/>
    </source>
</evidence>
<dbReference type="EMBL" id="VNWK01000036">
    <property type="protein sequence ID" value="TXJ91027.1"/>
    <property type="molecule type" value="Genomic_DNA"/>
</dbReference>
<dbReference type="OrthoDB" id="1445762at2"/>
<dbReference type="SUPFAM" id="SSF75169">
    <property type="entry name" value="DsrEFH-like"/>
    <property type="match status" value="1"/>
</dbReference>
<proteinExistence type="predicted"/>
<evidence type="ECO:0000313" key="3">
    <source>
        <dbReference type="Proteomes" id="UP000266691"/>
    </source>
</evidence>
<reference evidence="2 4" key="2">
    <citation type="submission" date="2019-07" db="EMBL/GenBank/DDBJ databases">
        <title>Draft genome of two Muricauda strains isolated from deep sea.</title>
        <authorList>
            <person name="Sun C."/>
        </authorList>
    </citation>
    <scope>NUCLEOTIDE SEQUENCE [LARGE SCALE GENOMIC DNA]</scope>
    <source>
        <strain evidence="2 4">72</strain>
    </source>
</reference>
<gene>
    <name evidence="1" type="ORF">D2V05_18785</name>
    <name evidence="2" type="ORF">FQ017_18625</name>
</gene>
<sequence>MKHILTMALVAMTFIAGLQEGKAQTTYDKELNNYFVLTRNVPQLKAIILAADALATDDGEKFGEFHVVICGQTVSDLTNLEIMQPYLDMAKNKNIKLLACGFSLKKFGVDATKLPKEMGVVENGILYGFNLQKDGFLSITL</sequence>
<keyword evidence="4" id="KW-1185">Reference proteome</keyword>
<dbReference type="RefSeq" id="WP_119649131.1">
    <property type="nucleotide sequence ID" value="NZ_QXFI01000036.1"/>
</dbReference>
<accession>A0A3A1NFB0</accession>
<dbReference type="EMBL" id="QXFI01000036">
    <property type="protein sequence ID" value="RIV42140.1"/>
    <property type="molecule type" value="Genomic_DNA"/>
</dbReference>
<dbReference type="Proteomes" id="UP000266691">
    <property type="component" value="Unassembled WGS sequence"/>
</dbReference>
<dbReference type="InterPro" id="IPR027396">
    <property type="entry name" value="DsrEFH-like"/>
</dbReference>
<comment type="caution">
    <text evidence="1">The sequence shown here is derived from an EMBL/GenBank/DDBJ whole genome shotgun (WGS) entry which is preliminary data.</text>
</comment>
<organism evidence="1 3">
    <name type="scientific">Flagellimonas pelagia</name>
    <dbReference type="NCBI Taxonomy" id="2306998"/>
    <lineage>
        <taxon>Bacteria</taxon>
        <taxon>Pseudomonadati</taxon>
        <taxon>Bacteroidota</taxon>
        <taxon>Flavobacteriia</taxon>
        <taxon>Flavobacteriales</taxon>
        <taxon>Flavobacteriaceae</taxon>
        <taxon>Flagellimonas</taxon>
    </lineage>
</organism>
<evidence type="ECO:0000313" key="4">
    <source>
        <dbReference type="Proteomes" id="UP000321621"/>
    </source>
</evidence>